<name>A0A9W9CNF8_9PLEO</name>
<proteinExistence type="predicted"/>
<keyword evidence="3" id="KW-1185">Reference proteome</keyword>
<feature type="transmembrane region" description="Helical" evidence="1">
    <location>
        <begin position="54"/>
        <end position="75"/>
    </location>
</feature>
<dbReference type="OrthoDB" id="2396694at2759"/>
<sequence>MATRLSHLFGVTILAEFYLVSTTSALPNGPYEPRLEPRYLETTNAQNLRKHIEVYGIPYGVLGVVSHALTFYVIMCHFFGRRPLQPWEFLEKERWNLAVVSISSLISIILSSVSLARTRGSRPLMILAGMQIVLGALIDFIHIHRMALKAEGWSRSISVWAIPLVVVSIFSIYAFYQFPFKDEDGKMGNIFKAIALIVLLAWIGLTGLATLLTFLGNVFTLFKQPLPFAVSAVLFSCALFFLGDFGIATVSKSSIGTPSEQIKALYYTFWVVERIPLFTF</sequence>
<feature type="transmembrane region" description="Helical" evidence="1">
    <location>
        <begin position="157"/>
        <end position="178"/>
    </location>
</feature>
<feature type="transmembrane region" description="Helical" evidence="1">
    <location>
        <begin position="190"/>
        <end position="214"/>
    </location>
</feature>
<evidence type="ECO:0000313" key="3">
    <source>
        <dbReference type="Proteomes" id="UP001140560"/>
    </source>
</evidence>
<reference evidence="2" key="1">
    <citation type="submission" date="2022-10" db="EMBL/GenBank/DDBJ databases">
        <title>Tapping the CABI collections for fungal endophytes: first genome assemblies for Collariella, Neodidymelliopsis, Ascochyta clinopodiicola, Didymella pomorum, Didymosphaeria variabile, Neocosmospora piperis and Neocucurbitaria cava.</title>
        <authorList>
            <person name="Hill R."/>
        </authorList>
    </citation>
    <scope>NUCLEOTIDE SEQUENCE</scope>
    <source>
        <strain evidence="2">IMI 356814</strain>
    </source>
</reference>
<evidence type="ECO:0000313" key="2">
    <source>
        <dbReference type="EMBL" id="KAJ4371994.1"/>
    </source>
</evidence>
<keyword evidence="1" id="KW-0812">Transmembrane</keyword>
<dbReference type="Proteomes" id="UP001140560">
    <property type="component" value="Unassembled WGS sequence"/>
</dbReference>
<dbReference type="EMBL" id="JAPEUY010000006">
    <property type="protein sequence ID" value="KAJ4371994.1"/>
    <property type="molecule type" value="Genomic_DNA"/>
</dbReference>
<keyword evidence="1" id="KW-1133">Transmembrane helix</keyword>
<dbReference type="AlphaFoldDB" id="A0A9W9CNF8"/>
<keyword evidence="1" id="KW-0472">Membrane</keyword>
<gene>
    <name evidence="2" type="ORF">N0V83_003767</name>
</gene>
<feature type="transmembrane region" description="Helical" evidence="1">
    <location>
        <begin position="226"/>
        <end position="247"/>
    </location>
</feature>
<feature type="transmembrane region" description="Helical" evidence="1">
    <location>
        <begin position="123"/>
        <end position="145"/>
    </location>
</feature>
<protein>
    <submittedName>
        <fullName evidence="2">Uncharacterized protein</fullName>
    </submittedName>
</protein>
<comment type="caution">
    <text evidence="2">The sequence shown here is derived from an EMBL/GenBank/DDBJ whole genome shotgun (WGS) entry which is preliminary data.</text>
</comment>
<feature type="transmembrane region" description="Helical" evidence="1">
    <location>
        <begin position="95"/>
        <end position="116"/>
    </location>
</feature>
<evidence type="ECO:0000256" key="1">
    <source>
        <dbReference type="SAM" id="Phobius"/>
    </source>
</evidence>
<accession>A0A9W9CNF8</accession>
<organism evidence="2 3">
    <name type="scientific">Neocucurbitaria cava</name>
    <dbReference type="NCBI Taxonomy" id="798079"/>
    <lineage>
        <taxon>Eukaryota</taxon>
        <taxon>Fungi</taxon>
        <taxon>Dikarya</taxon>
        <taxon>Ascomycota</taxon>
        <taxon>Pezizomycotina</taxon>
        <taxon>Dothideomycetes</taxon>
        <taxon>Pleosporomycetidae</taxon>
        <taxon>Pleosporales</taxon>
        <taxon>Pleosporineae</taxon>
        <taxon>Cucurbitariaceae</taxon>
        <taxon>Neocucurbitaria</taxon>
    </lineage>
</organism>